<protein>
    <submittedName>
        <fullName evidence="1">Uncharacterized protein</fullName>
    </submittedName>
</protein>
<name>A0A8T9MYF7_9NEIS</name>
<proteinExistence type="predicted"/>
<sequence>MILDVAKLNLSFGGKRVLNDFGFTLEEGKPPACSGIRAAAKPPPCAALPVLKPPLRAASR</sequence>
<dbReference type="EMBL" id="CP091521">
    <property type="protein sequence ID" value="UOP05518.1"/>
    <property type="molecule type" value="Genomic_DNA"/>
</dbReference>
<accession>A0A8T9MYF7</accession>
<organism evidence="1 2">
    <name type="scientific">Conchiformibius kuhniae</name>
    <dbReference type="NCBI Taxonomy" id="211502"/>
    <lineage>
        <taxon>Bacteria</taxon>
        <taxon>Pseudomonadati</taxon>
        <taxon>Pseudomonadota</taxon>
        <taxon>Betaproteobacteria</taxon>
        <taxon>Neisseriales</taxon>
        <taxon>Neisseriaceae</taxon>
        <taxon>Conchiformibius</taxon>
    </lineage>
</organism>
<evidence type="ECO:0000313" key="1">
    <source>
        <dbReference type="EMBL" id="UOP05518.1"/>
    </source>
</evidence>
<reference evidence="1" key="2">
    <citation type="journal article" date="2022" name="Res Sq">
        <title>Evolution of multicellular longitudinally dividing oral cavity symbionts (Neisseriaceae).</title>
        <authorList>
            <person name="Nyongesa S."/>
            <person name="Weber P."/>
            <person name="Bernet E."/>
            <person name="Pullido F."/>
            <person name="Nieckarz M."/>
            <person name="Delaby M."/>
            <person name="Nieves C."/>
            <person name="Viehboeck T."/>
            <person name="Krause N."/>
            <person name="Rivera-Millot A."/>
            <person name="Nakamura A."/>
            <person name="Vischer N."/>
            <person name="VanNieuwenhze M."/>
            <person name="Brun Y."/>
            <person name="Cava F."/>
            <person name="Bulgheresi S."/>
            <person name="Veyrier F."/>
        </authorList>
    </citation>
    <scope>NUCLEOTIDE SEQUENCE</scope>
    <source>
        <strain evidence="1">17694</strain>
    </source>
</reference>
<evidence type="ECO:0000313" key="2">
    <source>
        <dbReference type="Proteomes" id="UP000831534"/>
    </source>
</evidence>
<gene>
    <name evidence="1" type="ORF">LVJ77_05185</name>
</gene>
<reference evidence="1" key="1">
    <citation type="submission" date="2021-12" db="EMBL/GenBank/DDBJ databases">
        <authorList>
            <person name="Veyrier F.J."/>
        </authorList>
    </citation>
    <scope>NUCLEOTIDE SEQUENCE</scope>
    <source>
        <strain evidence="1">17694</strain>
    </source>
</reference>
<dbReference type="AlphaFoldDB" id="A0A8T9MYF7"/>
<keyword evidence="2" id="KW-1185">Reference proteome</keyword>
<dbReference type="Proteomes" id="UP000831534">
    <property type="component" value="Chromosome"/>
</dbReference>